<comment type="similarity">
    <text evidence="2 6">Belongs to the acyl-CoA dehydrogenase family.</text>
</comment>
<dbReference type="PANTHER" id="PTHR43884:SF20">
    <property type="entry name" value="ACYL-COA DEHYDROGENASE FADE28"/>
    <property type="match status" value="1"/>
</dbReference>
<evidence type="ECO:0000259" key="8">
    <source>
        <dbReference type="Pfam" id="PF02770"/>
    </source>
</evidence>
<dbReference type="InterPro" id="IPR009075">
    <property type="entry name" value="AcylCo_DH/oxidase_C"/>
</dbReference>
<evidence type="ECO:0000256" key="1">
    <source>
        <dbReference type="ARBA" id="ARBA00001974"/>
    </source>
</evidence>
<keyword evidence="3 6" id="KW-0285">Flavoprotein</keyword>
<proteinExistence type="inferred from homology"/>
<evidence type="ECO:0000313" key="10">
    <source>
        <dbReference type="EMBL" id="GAA3721940.1"/>
    </source>
</evidence>
<evidence type="ECO:0000259" key="9">
    <source>
        <dbReference type="Pfam" id="PF02771"/>
    </source>
</evidence>
<dbReference type="RefSeq" id="WP_344694462.1">
    <property type="nucleotide sequence ID" value="NZ_BAABBF010000010.1"/>
</dbReference>
<dbReference type="SUPFAM" id="SSF47203">
    <property type="entry name" value="Acyl-CoA dehydrogenase C-terminal domain-like"/>
    <property type="match status" value="1"/>
</dbReference>
<evidence type="ECO:0000256" key="5">
    <source>
        <dbReference type="ARBA" id="ARBA00023002"/>
    </source>
</evidence>
<keyword evidence="4 6" id="KW-0274">FAD</keyword>
<dbReference type="SUPFAM" id="SSF56645">
    <property type="entry name" value="Acyl-CoA dehydrogenase NM domain-like"/>
    <property type="match status" value="1"/>
</dbReference>
<dbReference type="InterPro" id="IPR009100">
    <property type="entry name" value="AcylCoA_DH/oxidase_NM_dom_sf"/>
</dbReference>
<keyword evidence="5 6" id="KW-0560">Oxidoreductase</keyword>
<keyword evidence="11" id="KW-1185">Reference proteome</keyword>
<feature type="domain" description="Acyl-CoA dehydrogenase/oxidase N-terminal" evidence="9">
    <location>
        <begin position="7"/>
        <end position="102"/>
    </location>
</feature>
<gene>
    <name evidence="10" type="ORF">GCM10022268_32710</name>
</gene>
<dbReference type="CDD" id="cd00567">
    <property type="entry name" value="ACAD"/>
    <property type="match status" value="1"/>
</dbReference>
<protein>
    <submittedName>
        <fullName evidence="10">Acyl-CoA dehydrogenase family protein</fullName>
    </submittedName>
</protein>
<organism evidence="10 11">
    <name type="scientific">Sphingomonas cynarae</name>
    <dbReference type="NCBI Taxonomy" id="930197"/>
    <lineage>
        <taxon>Bacteria</taxon>
        <taxon>Pseudomonadati</taxon>
        <taxon>Pseudomonadota</taxon>
        <taxon>Alphaproteobacteria</taxon>
        <taxon>Sphingomonadales</taxon>
        <taxon>Sphingomonadaceae</taxon>
        <taxon>Sphingomonas</taxon>
    </lineage>
</organism>
<evidence type="ECO:0000313" key="11">
    <source>
        <dbReference type="Proteomes" id="UP001500523"/>
    </source>
</evidence>
<dbReference type="Gene3D" id="1.10.540.10">
    <property type="entry name" value="Acyl-CoA dehydrogenase/oxidase, N-terminal domain"/>
    <property type="match status" value="1"/>
</dbReference>
<dbReference type="Gene3D" id="2.40.110.10">
    <property type="entry name" value="Butyryl-CoA Dehydrogenase, subunit A, domain 2"/>
    <property type="match status" value="1"/>
</dbReference>
<evidence type="ECO:0000256" key="2">
    <source>
        <dbReference type="ARBA" id="ARBA00009347"/>
    </source>
</evidence>
<accession>A0ABP7ER96</accession>
<dbReference type="InterPro" id="IPR036250">
    <property type="entry name" value="AcylCo_DH-like_C"/>
</dbReference>
<evidence type="ECO:0000259" key="7">
    <source>
        <dbReference type="Pfam" id="PF00441"/>
    </source>
</evidence>
<reference evidence="11" key="1">
    <citation type="journal article" date="2019" name="Int. J. Syst. Evol. Microbiol.">
        <title>The Global Catalogue of Microorganisms (GCM) 10K type strain sequencing project: providing services to taxonomists for standard genome sequencing and annotation.</title>
        <authorList>
            <consortium name="The Broad Institute Genomics Platform"/>
            <consortium name="The Broad Institute Genome Sequencing Center for Infectious Disease"/>
            <person name="Wu L."/>
            <person name="Ma J."/>
        </authorList>
    </citation>
    <scope>NUCLEOTIDE SEQUENCE [LARGE SCALE GENOMIC DNA]</scope>
    <source>
        <strain evidence="11">JCM 17498</strain>
    </source>
</reference>
<dbReference type="InterPro" id="IPR006091">
    <property type="entry name" value="Acyl-CoA_Oxase/DH_mid-dom"/>
</dbReference>
<evidence type="ECO:0000256" key="6">
    <source>
        <dbReference type="RuleBase" id="RU362125"/>
    </source>
</evidence>
<comment type="caution">
    <text evidence="10">The sequence shown here is derived from an EMBL/GenBank/DDBJ whole genome shotgun (WGS) entry which is preliminary data.</text>
</comment>
<feature type="domain" description="Acyl-CoA dehydrogenase/oxidase C-terminal" evidence="7">
    <location>
        <begin position="233"/>
        <end position="344"/>
    </location>
</feature>
<dbReference type="Pfam" id="PF02770">
    <property type="entry name" value="Acyl-CoA_dh_M"/>
    <property type="match status" value="1"/>
</dbReference>
<dbReference type="InterPro" id="IPR037069">
    <property type="entry name" value="AcylCoA_DH/ox_N_sf"/>
</dbReference>
<dbReference type="EMBL" id="BAABBF010000010">
    <property type="protein sequence ID" value="GAA3721940.1"/>
    <property type="molecule type" value="Genomic_DNA"/>
</dbReference>
<dbReference type="Pfam" id="PF02771">
    <property type="entry name" value="Acyl-CoA_dh_N"/>
    <property type="match status" value="1"/>
</dbReference>
<dbReference type="PANTHER" id="PTHR43884">
    <property type="entry name" value="ACYL-COA DEHYDROGENASE"/>
    <property type="match status" value="1"/>
</dbReference>
<comment type="cofactor">
    <cofactor evidence="1 6">
        <name>FAD</name>
        <dbReference type="ChEBI" id="CHEBI:57692"/>
    </cofactor>
</comment>
<dbReference type="Proteomes" id="UP001500523">
    <property type="component" value="Unassembled WGS sequence"/>
</dbReference>
<dbReference type="InterPro" id="IPR013786">
    <property type="entry name" value="AcylCoA_DH/ox_N"/>
</dbReference>
<dbReference type="InterPro" id="IPR046373">
    <property type="entry name" value="Acyl-CoA_Oxase/DH_mid-dom_sf"/>
</dbReference>
<evidence type="ECO:0000256" key="3">
    <source>
        <dbReference type="ARBA" id="ARBA00022630"/>
    </source>
</evidence>
<sequence length="370" mass="38528">MDFHHGEDRQMLGDTLRRFLAEKASVEARNRIAYGDIGYSPEIWRGLAELGVIGALFGEDVGGFGGGGFDIMVVFHEIGRALAVEPFLGALMVGQALATAGRADAIEGIIAGTTIAAFAHAEPQDRAVGDPLATWARRDAASESGGWTIDGAKAVVAHGEAADVLLVSAQTDAGVALFLIPRDSAGLGVRGYANIDGGRSAEVTLRGVTVPDAALVTTDGAAAIVAAEAAGLLALCAEALGAMEIARDHTVDYVRTRKQFGVPIGKFQALQHRIATVLLEIEQARSAVINAADAFGSDAAPRVLAAAKYTIGATGQLVAEEAIQLHGGIGMTWELPLSHYAKRITMIDGQLGDQDEHLQRYIALGRAATA</sequence>
<dbReference type="Gene3D" id="1.20.140.10">
    <property type="entry name" value="Butyryl-CoA Dehydrogenase, subunit A, domain 3"/>
    <property type="match status" value="1"/>
</dbReference>
<dbReference type="Pfam" id="PF00441">
    <property type="entry name" value="Acyl-CoA_dh_1"/>
    <property type="match status" value="1"/>
</dbReference>
<evidence type="ECO:0000256" key="4">
    <source>
        <dbReference type="ARBA" id="ARBA00022827"/>
    </source>
</evidence>
<feature type="domain" description="Acyl-CoA oxidase/dehydrogenase middle" evidence="8">
    <location>
        <begin position="117"/>
        <end position="194"/>
    </location>
</feature>
<name>A0ABP7ER96_9SPHN</name>